<dbReference type="PANTHER" id="PTHR11893">
    <property type="entry name" value="INNEXIN"/>
    <property type="match status" value="1"/>
</dbReference>
<organism evidence="10">
    <name type="scientific">Hirudo verbana</name>
    <dbReference type="NCBI Taxonomy" id="311461"/>
    <lineage>
        <taxon>Eukaryota</taxon>
        <taxon>Metazoa</taxon>
        <taxon>Spiralia</taxon>
        <taxon>Lophotrochozoa</taxon>
        <taxon>Annelida</taxon>
        <taxon>Clitellata</taxon>
        <taxon>Hirudinea</taxon>
        <taxon>Hirudinida</taxon>
        <taxon>Hirudiniformes</taxon>
        <taxon>Hirudinidae</taxon>
        <taxon>Hirudo</taxon>
    </lineage>
</organism>
<dbReference type="GO" id="GO:0005921">
    <property type="term" value="C:gap junction"/>
    <property type="evidence" value="ECO:0007669"/>
    <property type="project" value="UniProtKB-UniRule"/>
</dbReference>
<keyword evidence="8 9" id="KW-0407">Ion channel</keyword>
<dbReference type="GO" id="GO:0034220">
    <property type="term" value="P:monoatomic ion transmembrane transport"/>
    <property type="evidence" value="ECO:0007669"/>
    <property type="project" value="UniProtKB-KW"/>
</dbReference>
<evidence type="ECO:0000256" key="5">
    <source>
        <dbReference type="ARBA" id="ARBA00022989"/>
    </source>
</evidence>
<evidence type="ECO:0000256" key="1">
    <source>
        <dbReference type="ARBA" id="ARBA00004651"/>
    </source>
</evidence>
<evidence type="ECO:0000256" key="8">
    <source>
        <dbReference type="ARBA" id="ARBA00023303"/>
    </source>
</evidence>
<dbReference type="InterPro" id="IPR000990">
    <property type="entry name" value="Innexin"/>
</dbReference>
<comment type="similarity">
    <text evidence="9">Belongs to the pannexin family.</text>
</comment>
<evidence type="ECO:0000256" key="2">
    <source>
        <dbReference type="ARBA" id="ARBA00022448"/>
    </source>
</evidence>
<dbReference type="PROSITE" id="PS51013">
    <property type="entry name" value="PANNEXIN"/>
    <property type="match status" value="1"/>
</dbReference>
<evidence type="ECO:0000256" key="7">
    <source>
        <dbReference type="ARBA" id="ARBA00023136"/>
    </source>
</evidence>
<dbReference type="Pfam" id="PF00876">
    <property type="entry name" value="Innexin"/>
    <property type="match status" value="1"/>
</dbReference>
<name>H9C4Q6_9ANNE</name>
<proteinExistence type="evidence at transcript level"/>
<accession>H9C4Q6</accession>
<comment type="subcellular location">
    <subcellularLocation>
        <location evidence="1 9">Cell membrane</location>
        <topology evidence="1 9">Multi-pass membrane protein</topology>
    </subcellularLocation>
</comment>
<feature type="transmembrane region" description="Helical" evidence="9">
    <location>
        <begin position="101"/>
        <end position="123"/>
    </location>
</feature>
<protein>
    <recommendedName>
        <fullName evidence="9">Innexin</fullName>
    </recommendedName>
</protein>
<keyword evidence="6 9" id="KW-0406">Ion transport</keyword>
<evidence type="ECO:0000313" key="10">
    <source>
        <dbReference type="EMBL" id="AFC34067.1"/>
    </source>
</evidence>
<evidence type="ECO:0000256" key="4">
    <source>
        <dbReference type="ARBA" id="ARBA00022692"/>
    </source>
</evidence>
<keyword evidence="4 9" id="KW-0812">Transmembrane</keyword>
<feature type="transmembrane region" description="Helical" evidence="9">
    <location>
        <begin position="191"/>
        <end position="214"/>
    </location>
</feature>
<evidence type="ECO:0000256" key="6">
    <source>
        <dbReference type="ARBA" id="ARBA00023065"/>
    </source>
</evidence>
<keyword evidence="5 9" id="KW-1133">Transmembrane helix</keyword>
<dbReference type="PANTHER" id="PTHR11893:SF36">
    <property type="entry name" value="INNEXIN-5"/>
    <property type="match status" value="1"/>
</dbReference>
<sequence length="408" mass="47684">MDRLVALVQRSAKNRYKNNDDVIDRLSSKYTVISLIVFAVLVSLNQYVRNPITCWAPKQFHGSHTKFTNNYCWVTGTYYLPWREEVLKDQARNKLHHSVSYYQWIPFILLGQALLFYFPSFIWHALNSKSGVDADSILETAHRLERTDSMETRNKIMRMMTKQIDRFLSSRKSFKDPREIKLNSCMSRRGGAYLLALFLVSKVLYIANVIFQLITLSYVLGFKYSTFGIDMMIRYLHPNDWTEEDIVAFPRVTLCDFRIRGQDFHNVQNNTVECVLPVNMVNEKIFVFLWFWMVTVAFLSSLNLFVWMARALYHGDRLKFIQNRLGLNLLTYNDSSMVHSFVDEYLGQDGSLILRLVAHNTNHVTSTEIICDVWNYWKTNCSGTPSTLPISRNLLSEMEMADMKPLKS</sequence>
<dbReference type="GO" id="GO:0005886">
    <property type="term" value="C:plasma membrane"/>
    <property type="evidence" value="ECO:0007669"/>
    <property type="project" value="UniProtKB-SubCell"/>
</dbReference>
<keyword evidence="3" id="KW-1003">Cell membrane</keyword>
<evidence type="ECO:0000256" key="3">
    <source>
        <dbReference type="ARBA" id="ARBA00022475"/>
    </source>
</evidence>
<keyword evidence="2 9" id="KW-0813">Transport</keyword>
<reference evidence="10" key="1">
    <citation type="journal article" date="2012" name="Dev. Genes Evol.">
        <title>The medicinal leech genome encodes 21 innexin genes: different combinations are expressed by identified central neurons.</title>
        <authorList>
            <person name="Kandarian B."/>
            <person name="Sethi J."/>
            <person name="Wu A."/>
            <person name="Baker M."/>
            <person name="Yazdani N."/>
            <person name="Kym E."/>
            <person name="Sanchez A."/>
            <person name="Edsall L."/>
            <person name="Gaasterland T."/>
            <person name="Macagno E."/>
        </authorList>
    </citation>
    <scope>NUCLEOTIDE SEQUENCE</scope>
</reference>
<gene>
    <name evidence="9" type="primary">inx</name>
</gene>
<dbReference type="EMBL" id="JQ231012">
    <property type="protein sequence ID" value="AFC34067.1"/>
    <property type="molecule type" value="mRNA"/>
</dbReference>
<comment type="function">
    <text evidence="9">Structural component of the gap junctions.</text>
</comment>
<feature type="transmembrane region" description="Helical" evidence="9">
    <location>
        <begin position="30"/>
        <end position="48"/>
    </location>
</feature>
<evidence type="ECO:0000256" key="9">
    <source>
        <dbReference type="RuleBase" id="RU010713"/>
    </source>
</evidence>
<keyword evidence="7 9" id="KW-0472">Membrane</keyword>
<dbReference type="PRINTS" id="PR01262">
    <property type="entry name" value="INNEXIN"/>
</dbReference>
<feature type="transmembrane region" description="Helical" evidence="9">
    <location>
        <begin position="285"/>
        <end position="309"/>
    </location>
</feature>
<dbReference type="AlphaFoldDB" id="H9C4Q6"/>